<keyword evidence="8 10" id="KW-0472">Membrane</keyword>
<feature type="short sequence motif" description="TonB C-terminal box" evidence="11">
    <location>
        <begin position="684"/>
        <end position="701"/>
    </location>
</feature>
<dbReference type="GO" id="GO:0044718">
    <property type="term" value="P:siderophore transmembrane transport"/>
    <property type="evidence" value="ECO:0007669"/>
    <property type="project" value="TreeGrafter"/>
</dbReference>
<evidence type="ECO:0000256" key="10">
    <source>
        <dbReference type="PROSITE-ProRule" id="PRU01360"/>
    </source>
</evidence>
<comment type="subcellular location">
    <subcellularLocation>
        <location evidence="1 10">Cell outer membrane</location>
        <topology evidence="1 10">Multi-pass membrane protein</topology>
    </subcellularLocation>
</comment>
<evidence type="ECO:0000256" key="11">
    <source>
        <dbReference type="PROSITE-ProRule" id="PRU10144"/>
    </source>
</evidence>
<keyword evidence="4 10" id="KW-1134">Transmembrane beta strand</keyword>
<dbReference type="InterPro" id="IPR010917">
    <property type="entry name" value="TonB_rcpt_CS"/>
</dbReference>
<dbReference type="Gene3D" id="2.40.170.20">
    <property type="entry name" value="TonB-dependent receptor, beta-barrel domain"/>
    <property type="match status" value="1"/>
</dbReference>
<reference evidence="16 17" key="1">
    <citation type="submission" date="2016-06" db="EMBL/GenBank/DDBJ databases">
        <title>Simultaneous identification of Haemophilus influenzae and Haemophilus haemolyticus using TaqMan real-time PCR.</title>
        <authorList>
            <person name="Price E.P."/>
            <person name="Sarovich D.S."/>
            <person name="Harris T."/>
            <person name="Spargo J.C."/>
            <person name="Nosworthy E."/>
            <person name="Beissbarth J."/>
            <person name="Smith-Vaughan H.C."/>
        </authorList>
    </citation>
    <scope>NUCLEOTIDE SEQUENCE [LARGE SCALE GENOMIC DNA]</scope>
    <source>
        <strain evidence="16 17">ATCC 9796</strain>
    </source>
</reference>
<dbReference type="SUPFAM" id="SSF56935">
    <property type="entry name" value="Porins"/>
    <property type="match status" value="1"/>
</dbReference>
<dbReference type="EMBL" id="MAQD01000006">
    <property type="protein sequence ID" value="OBY51746.1"/>
    <property type="molecule type" value="Genomic_DNA"/>
</dbReference>
<evidence type="ECO:0000256" key="1">
    <source>
        <dbReference type="ARBA" id="ARBA00004571"/>
    </source>
</evidence>
<keyword evidence="9 10" id="KW-0998">Cell outer membrane</keyword>
<evidence type="ECO:0000256" key="4">
    <source>
        <dbReference type="ARBA" id="ARBA00022452"/>
    </source>
</evidence>
<dbReference type="InterPro" id="IPR036942">
    <property type="entry name" value="Beta-barrel_TonB_sf"/>
</dbReference>
<dbReference type="PROSITE" id="PS01156">
    <property type="entry name" value="TONB_DEPENDENT_REC_2"/>
    <property type="match status" value="1"/>
</dbReference>
<dbReference type="Proteomes" id="UP000092740">
    <property type="component" value="Unassembled WGS sequence"/>
</dbReference>
<keyword evidence="16" id="KW-0675">Receptor</keyword>
<feature type="chain" id="PRO_5044326996" evidence="13">
    <location>
        <begin position="22"/>
        <end position="701"/>
    </location>
</feature>
<evidence type="ECO:0000256" key="6">
    <source>
        <dbReference type="ARBA" id="ARBA00022729"/>
    </source>
</evidence>
<gene>
    <name evidence="16" type="ORF">BBB48_05720</name>
</gene>
<feature type="domain" description="TonB-dependent receptor plug" evidence="15">
    <location>
        <begin position="38"/>
        <end position="138"/>
    </location>
</feature>
<dbReference type="InterPro" id="IPR037066">
    <property type="entry name" value="Plug_dom_sf"/>
</dbReference>
<dbReference type="AlphaFoldDB" id="A0AB36E924"/>
<dbReference type="RefSeq" id="WP_065244121.1">
    <property type="nucleotide sequence ID" value="NZ_MAQD01000006.1"/>
</dbReference>
<evidence type="ECO:0000256" key="8">
    <source>
        <dbReference type="ARBA" id="ARBA00023136"/>
    </source>
</evidence>
<proteinExistence type="inferred from homology"/>
<feature type="domain" description="TonB-dependent receptor-like beta-barrel" evidence="14">
    <location>
        <begin position="253"/>
        <end position="668"/>
    </location>
</feature>
<dbReference type="GO" id="GO:0015344">
    <property type="term" value="F:siderophore uptake transmembrane transporter activity"/>
    <property type="evidence" value="ECO:0007669"/>
    <property type="project" value="TreeGrafter"/>
</dbReference>
<organism evidence="16 17">
    <name type="scientific">Haemophilus parainfluenzae</name>
    <dbReference type="NCBI Taxonomy" id="729"/>
    <lineage>
        <taxon>Bacteria</taxon>
        <taxon>Pseudomonadati</taxon>
        <taxon>Pseudomonadota</taxon>
        <taxon>Gammaproteobacteria</taxon>
        <taxon>Pasteurellales</taxon>
        <taxon>Pasteurellaceae</taxon>
        <taxon>Haemophilus</taxon>
    </lineage>
</organism>
<keyword evidence="5 10" id="KW-0812">Transmembrane</keyword>
<evidence type="ECO:0000313" key="17">
    <source>
        <dbReference type="Proteomes" id="UP000092740"/>
    </source>
</evidence>
<evidence type="ECO:0000259" key="15">
    <source>
        <dbReference type="Pfam" id="PF07715"/>
    </source>
</evidence>
<name>A0AB36E924_HAEPA</name>
<feature type="signal peptide" evidence="13">
    <location>
        <begin position="1"/>
        <end position="21"/>
    </location>
</feature>
<evidence type="ECO:0000256" key="5">
    <source>
        <dbReference type="ARBA" id="ARBA00022692"/>
    </source>
</evidence>
<comment type="similarity">
    <text evidence="2 10 12">Belongs to the TonB-dependent receptor family.</text>
</comment>
<dbReference type="GO" id="GO:0009279">
    <property type="term" value="C:cell outer membrane"/>
    <property type="evidence" value="ECO:0007669"/>
    <property type="project" value="UniProtKB-SubCell"/>
</dbReference>
<evidence type="ECO:0000256" key="3">
    <source>
        <dbReference type="ARBA" id="ARBA00022448"/>
    </source>
</evidence>
<evidence type="ECO:0000256" key="9">
    <source>
        <dbReference type="ARBA" id="ARBA00023237"/>
    </source>
</evidence>
<evidence type="ECO:0000256" key="13">
    <source>
        <dbReference type="SAM" id="SignalP"/>
    </source>
</evidence>
<accession>A0AB36E924</accession>
<dbReference type="PROSITE" id="PS52016">
    <property type="entry name" value="TONB_DEPENDENT_REC_3"/>
    <property type="match status" value="1"/>
</dbReference>
<dbReference type="PANTHER" id="PTHR30069:SF41">
    <property type="entry name" value="HEME_HEMOPEXIN UTILIZATION PROTEIN C"/>
    <property type="match status" value="1"/>
</dbReference>
<dbReference type="InterPro" id="IPR039426">
    <property type="entry name" value="TonB-dep_rcpt-like"/>
</dbReference>
<dbReference type="Gene3D" id="2.170.130.10">
    <property type="entry name" value="TonB-dependent receptor, plug domain"/>
    <property type="match status" value="1"/>
</dbReference>
<dbReference type="PANTHER" id="PTHR30069">
    <property type="entry name" value="TONB-DEPENDENT OUTER MEMBRANE RECEPTOR"/>
    <property type="match status" value="1"/>
</dbReference>
<keyword evidence="6 13" id="KW-0732">Signal</keyword>
<evidence type="ECO:0000256" key="7">
    <source>
        <dbReference type="ARBA" id="ARBA00023077"/>
    </source>
</evidence>
<protein>
    <submittedName>
        <fullName evidence="16">TonB-dependent receptor</fullName>
    </submittedName>
</protein>
<sequence length="701" mass="77310">MKRANFALLPLAVFVAGHVQAEEKLDVINVVSENSGAKSKTNVITTKTMERSTETELKGLLKDEPAINFGGGRGTSQWFTIRGMGQDQVDVKIDGAYTDAQLFHHQGRFMFDPSLLKRVDVQKGTGSASAGIGATSGAIVAETVSAKDLLKEGQDIGFKVNAGVSSNSGWSKGATVYSKAGPLDALISGNWVNENDYKGGHNFSNLEGSKKVQNSALHQRGLLAKVGVDITEEQRLELSHRQERHYGVRALREEFDFSQDWLTASARNGNPPTLTKEQRANGYTLSQEGNTWYVLDRNGNKIINSSNNAPRYRITQNDTTNLEWNGKNMGFVTNAKANVYHSVINRKEPSENSKTRLIANGANLNLESAVGQSHLIKYGVNYRDQEGKPNSLTVQNGVQMKTQKKRDVGVYAEGIWGLGAFTLTTGLRYDHFDFRAMNGKKSHKGSVNPSVGLIYEVNNDLSFNASLNYATRSPRFHEVMLSSGSTLGRTAVYSIASNIKPEKSRNAEVGFNYKLADNFSLNGSYFWQTVKDTHAFTQVSPGFYEIQNAGKLRNRGYEVGAAYKYEGLTLRAGVAYSKPELDGRTVDSTVTAIPIGRTWTTGVSYRFTQPDIEIGWKGRFVQHTSYDATTNNRGGGATTTKRPGYGVSDFYITWKPTESINVNLALDNAFNKYYRSHSQRAGVSTLPEPGRDIRLNINYTF</sequence>
<dbReference type="InterPro" id="IPR000531">
    <property type="entry name" value="Beta-barrel_TonB"/>
</dbReference>
<keyword evidence="3 10" id="KW-0813">Transport</keyword>
<evidence type="ECO:0000256" key="12">
    <source>
        <dbReference type="RuleBase" id="RU003357"/>
    </source>
</evidence>
<dbReference type="CDD" id="cd01347">
    <property type="entry name" value="ligand_gated_channel"/>
    <property type="match status" value="1"/>
</dbReference>
<dbReference type="Pfam" id="PF07715">
    <property type="entry name" value="Plug"/>
    <property type="match status" value="1"/>
</dbReference>
<keyword evidence="7 12" id="KW-0798">TonB box</keyword>
<comment type="caution">
    <text evidence="16">The sequence shown here is derived from an EMBL/GenBank/DDBJ whole genome shotgun (WGS) entry which is preliminary data.</text>
</comment>
<evidence type="ECO:0000259" key="14">
    <source>
        <dbReference type="Pfam" id="PF00593"/>
    </source>
</evidence>
<dbReference type="InterPro" id="IPR012910">
    <property type="entry name" value="Plug_dom"/>
</dbReference>
<dbReference type="Pfam" id="PF00593">
    <property type="entry name" value="TonB_dep_Rec_b-barrel"/>
    <property type="match status" value="1"/>
</dbReference>
<evidence type="ECO:0000256" key="2">
    <source>
        <dbReference type="ARBA" id="ARBA00009810"/>
    </source>
</evidence>
<evidence type="ECO:0000313" key="16">
    <source>
        <dbReference type="EMBL" id="OBY51746.1"/>
    </source>
</evidence>